<evidence type="ECO:0000256" key="5">
    <source>
        <dbReference type="ARBA" id="ARBA00023002"/>
    </source>
</evidence>
<evidence type="ECO:0000256" key="2">
    <source>
        <dbReference type="ARBA" id="ARBA00013017"/>
    </source>
</evidence>
<reference evidence="14" key="1">
    <citation type="journal article" date="2019" name="Int. J. Syst. Evol. Microbiol.">
        <title>The Global Catalogue of Microorganisms (GCM) 10K type strain sequencing project: providing services to taxonomists for standard genome sequencing and annotation.</title>
        <authorList>
            <consortium name="The Broad Institute Genomics Platform"/>
            <consortium name="The Broad Institute Genome Sequencing Center for Infectious Disease"/>
            <person name="Wu L."/>
            <person name="Ma J."/>
        </authorList>
    </citation>
    <scope>NUCLEOTIDE SEQUENCE [LARGE SCALE GENOMIC DNA]</scope>
    <source>
        <strain evidence="14">CGMCC 4.7682</strain>
    </source>
</reference>
<evidence type="ECO:0000256" key="9">
    <source>
        <dbReference type="ARBA" id="ARBA00038489"/>
    </source>
</evidence>
<evidence type="ECO:0000313" key="14">
    <source>
        <dbReference type="Proteomes" id="UP001595764"/>
    </source>
</evidence>
<evidence type="ECO:0000256" key="8">
    <source>
        <dbReference type="ARBA" id="ARBA00032824"/>
    </source>
</evidence>
<evidence type="ECO:0000256" key="3">
    <source>
        <dbReference type="ARBA" id="ARBA00022559"/>
    </source>
</evidence>
<keyword evidence="14" id="KW-1185">Reference proteome</keyword>
<organism evidence="13 14">
    <name type="scientific">Amycolatopsis halotolerans</name>
    <dbReference type="NCBI Taxonomy" id="330083"/>
    <lineage>
        <taxon>Bacteria</taxon>
        <taxon>Bacillati</taxon>
        <taxon>Actinomycetota</taxon>
        <taxon>Actinomycetes</taxon>
        <taxon>Pseudonocardiales</taxon>
        <taxon>Pseudonocardiaceae</taxon>
        <taxon>Amycolatopsis</taxon>
    </lineage>
</organism>
<dbReference type="PANTHER" id="PTHR42801">
    <property type="entry name" value="THIOREDOXIN-DEPENDENT PEROXIDE REDUCTASE"/>
    <property type="match status" value="1"/>
</dbReference>
<evidence type="ECO:0000256" key="1">
    <source>
        <dbReference type="ARBA" id="ARBA00003330"/>
    </source>
</evidence>
<evidence type="ECO:0000256" key="4">
    <source>
        <dbReference type="ARBA" id="ARBA00022862"/>
    </source>
</evidence>
<name>A0ABV7QVH4_9PSEU</name>
<keyword evidence="7" id="KW-0676">Redox-active center</keyword>
<evidence type="ECO:0000256" key="7">
    <source>
        <dbReference type="ARBA" id="ARBA00023284"/>
    </source>
</evidence>
<dbReference type="CDD" id="cd02970">
    <property type="entry name" value="PRX_like2"/>
    <property type="match status" value="1"/>
</dbReference>
<feature type="domain" description="Thioredoxin" evidence="12">
    <location>
        <begin position="54"/>
        <end position="226"/>
    </location>
</feature>
<proteinExistence type="inferred from homology"/>
<evidence type="ECO:0000259" key="12">
    <source>
        <dbReference type="PROSITE" id="PS51352"/>
    </source>
</evidence>
<keyword evidence="3" id="KW-0575">Peroxidase</keyword>
<dbReference type="PANTHER" id="PTHR42801:SF7">
    <property type="entry name" value="SLL1159 PROTEIN"/>
    <property type="match status" value="1"/>
</dbReference>
<dbReference type="EC" id="1.11.1.24" evidence="2"/>
<comment type="similarity">
    <text evidence="9">Belongs to the peroxiredoxin family. BCP/PrxQ subfamily.</text>
</comment>
<dbReference type="PROSITE" id="PS51352">
    <property type="entry name" value="THIOREDOXIN_2"/>
    <property type="match status" value="1"/>
</dbReference>
<keyword evidence="6" id="KW-1015">Disulfide bond</keyword>
<evidence type="ECO:0000313" key="13">
    <source>
        <dbReference type="EMBL" id="MFC3515920.1"/>
    </source>
</evidence>
<dbReference type="InterPro" id="IPR000866">
    <property type="entry name" value="AhpC/TSA"/>
</dbReference>
<keyword evidence="4" id="KW-0049">Antioxidant</keyword>
<dbReference type="SUPFAM" id="SSF52833">
    <property type="entry name" value="Thioredoxin-like"/>
    <property type="match status" value="1"/>
</dbReference>
<comment type="function">
    <text evidence="1">Thiol-specific peroxidase that catalyzes the reduction of hydrogen peroxide and organic hydroperoxides to water and alcohols, respectively. Plays a role in cell protection against oxidative stress by detoxifying peroxides and as sensor of hydrogen peroxide-mediated signaling events.</text>
</comment>
<comment type="caution">
    <text evidence="13">The sequence shown here is derived from an EMBL/GenBank/DDBJ whole genome shotgun (WGS) entry which is preliminary data.</text>
</comment>
<dbReference type="Gene3D" id="3.40.30.10">
    <property type="entry name" value="Glutaredoxin"/>
    <property type="match status" value="1"/>
</dbReference>
<gene>
    <name evidence="13" type="ORF">ACFORO_37550</name>
</gene>
<accession>A0ABV7QVH4</accession>
<sequence length="226" mass="23479">MPERLDVTTTNSTIAERVSAMQQGLAGQLPAEALAAFSGEQAELDAAGLPEGVLAAGAAMPDGELLDVHGNPATLESARHGKPAVVVTYRGAWCPYCNVALRAYQEQLVPVLAERGIELIAISPQKPDGSLSMAEKNDLTFTVLSDPGNQIAAALGVLTAPTEDARTAQAALGLDLAATNADGGHGVPMPTVVLVDADGAIRWIDVHPNYTTRTEVHEIATALELL</sequence>
<dbReference type="RefSeq" id="WP_377873220.1">
    <property type="nucleotide sequence ID" value="NZ_JBHMAY010000047.1"/>
</dbReference>
<evidence type="ECO:0000256" key="6">
    <source>
        <dbReference type="ARBA" id="ARBA00023157"/>
    </source>
</evidence>
<comment type="catalytic activity">
    <reaction evidence="11">
        <text>a hydroperoxide + [thioredoxin]-dithiol = an alcohol + [thioredoxin]-disulfide + H2O</text>
        <dbReference type="Rhea" id="RHEA:62620"/>
        <dbReference type="Rhea" id="RHEA-COMP:10698"/>
        <dbReference type="Rhea" id="RHEA-COMP:10700"/>
        <dbReference type="ChEBI" id="CHEBI:15377"/>
        <dbReference type="ChEBI" id="CHEBI:29950"/>
        <dbReference type="ChEBI" id="CHEBI:30879"/>
        <dbReference type="ChEBI" id="CHEBI:35924"/>
        <dbReference type="ChEBI" id="CHEBI:50058"/>
        <dbReference type="EC" id="1.11.1.24"/>
    </reaction>
</comment>
<dbReference type="EMBL" id="JBHRWI010000056">
    <property type="protein sequence ID" value="MFC3515920.1"/>
    <property type="molecule type" value="Genomic_DNA"/>
</dbReference>
<dbReference type="Proteomes" id="UP001595764">
    <property type="component" value="Unassembled WGS sequence"/>
</dbReference>
<dbReference type="InterPro" id="IPR050924">
    <property type="entry name" value="Peroxiredoxin_BCP/PrxQ"/>
</dbReference>
<protein>
    <recommendedName>
        <fullName evidence="2">thioredoxin-dependent peroxiredoxin</fullName>
        <ecNumber evidence="2">1.11.1.24</ecNumber>
    </recommendedName>
    <alternativeName>
        <fullName evidence="10">Bacterioferritin comigratory protein</fullName>
    </alternativeName>
    <alternativeName>
        <fullName evidence="8">Thioredoxin peroxidase</fullName>
    </alternativeName>
</protein>
<dbReference type="Pfam" id="PF00578">
    <property type="entry name" value="AhpC-TSA"/>
    <property type="match status" value="1"/>
</dbReference>
<evidence type="ECO:0000256" key="11">
    <source>
        <dbReference type="ARBA" id="ARBA00049091"/>
    </source>
</evidence>
<keyword evidence="5" id="KW-0560">Oxidoreductase</keyword>
<dbReference type="InterPro" id="IPR013766">
    <property type="entry name" value="Thioredoxin_domain"/>
</dbReference>
<evidence type="ECO:0000256" key="10">
    <source>
        <dbReference type="ARBA" id="ARBA00041373"/>
    </source>
</evidence>
<dbReference type="InterPro" id="IPR036249">
    <property type="entry name" value="Thioredoxin-like_sf"/>
</dbReference>